<dbReference type="InterPro" id="IPR027417">
    <property type="entry name" value="P-loop_NTPase"/>
</dbReference>
<feature type="region of interest" description="Disordered" evidence="10">
    <location>
        <begin position="839"/>
        <end position="860"/>
    </location>
</feature>
<feature type="compositionally biased region" description="Low complexity" evidence="10">
    <location>
        <begin position="888"/>
        <end position="906"/>
    </location>
</feature>
<feature type="compositionally biased region" description="Low complexity" evidence="10">
    <location>
        <begin position="843"/>
        <end position="860"/>
    </location>
</feature>
<dbReference type="PANTHER" id="PTHR23335:SF1">
    <property type="entry name" value="CALMODULIN-BINDING TRANSCRIPTION ACTIVATOR, ISOFORM F"/>
    <property type="match status" value="1"/>
</dbReference>
<feature type="domain" description="CG-1" evidence="11">
    <location>
        <begin position="414"/>
        <end position="539"/>
    </location>
</feature>
<organism evidence="12 13">
    <name type="scientific">Drosophila mauritiana</name>
    <name type="common">Fruit fly</name>
    <dbReference type="NCBI Taxonomy" id="7226"/>
    <lineage>
        <taxon>Eukaryota</taxon>
        <taxon>Metazoa</taxon>
        <taxon>Ecdysozoa</taxon>
        <taxon>Arthropoda</taxon>
        <taxon>Hexapoda</taxon>
        <taxon>Insecta</taxon>
        <taxon>Pterygota</taxon>
        <taxon>Neoptera</taxon>
        <taxon>Endopterygota</taxon>
        <taxon>Diptera</taxon>
        <taxon>Brachycera</taxon>
        <taxon>Muscomorpha</taxon>
        <taxon>Ephydroidea</taxon>
        <taxon>Drosophilidae</taxon>
        <taxon>Drosophila</taxon>
        <taxon>Sophophora</taxon>
    </lineage>
</organism>
<feature type="region of interest" description="Disordered" evidence="10">
    <location>
        <begin position="1031"/>
        <end position="1105"/>
    </location>
</feature>
<proteinExistence type="inferred from homology"/>
<dbReference type="Pfam" id="PF01833">
    <property type="entry name" value="TIG"/>
    <property type="match status" value="1"/>
</dbReference>
<dbReference type="GO" id="GO:0005634">
    <property type="term" value="C:nucleus"/>
    <property type="evidence" value="ECO:0007669"/>
    <property type="project" value="UniProtKB-SubCell"/>
</dbReference>
<dbReference type="Gene3D" id="1.25.40.20">
    <property type="entry name" value="Ankyrin repeat-containing domain"/>
    <property type="match status" value="1"/>
</dbReference>
<dbReference type="CTD" id="35974"/>
<feature type="region of interest" description="Disordered" evidence="10">
    <location>
        <begin position="1"/>
        <end position="62"/>
    </location>
</feature>
<feature type="compositionally biased region" description="Low complexity" evidence="10">
    <location>
        <begin position="52"/>
        <end position="62"/>
    </location>
</feature>
<comment type="subcellular location">
    <subcellularLocation>
        <location evidence="1">Nucleus</location>
    </subcellularLocation>
</comment>
<feature type="compositionally biased region" description="Basic and acidic residues" evidence="10">
    <location>
        <begin position="1158"/>
        <end position="1169"/>
    </location>
</feature>
<feature type="region of interest" description="Disordered" evidence="10">
    <location>
        <begin position="355"/>
        <end position="402"/>
    </location>
</feature>
<keyword evidence="7" id="KW-0804">Transcription</keyword>
<dbReference type="GO" id="GO:0006357">
    <property type="term" value="P:regulation of transcription by RNA polymerase II"/>
    <property type="evidence" value="ECO:0007669"/>
    <property type="project" value="TreeGrafter"/>
</dbReference>
<evidence type="ECO:0000256" key="10">
    <source>
        <dbReference type="SAM" id="MobiDB-lite"/>
    </source>
</evidence>
<evidence type="ECO:0000256" key="8">
    <source>
        <dbReference type="ARBA" id="ARBA00023242"/>
    </source>
</evidence>
<evidence type="ECO:0000256" key="3">
    <source>
        <dbReference type="ARBA" id="ARBA00022737"/>
    </source>
</evidence>
<feature type="compositionally biased region" description="Polar residues" evidence="10">
    <location>
        <begin position="23"/>
        <end position="48"/>
    </location>
</feature>
<accession>A0A6P8J8Q8</accession>
<evidence type="ECO:0000256" key="9">
    <source>
        <dbReference type="ARBA" id="ARBA00029480"/>
    </source>
</evidence>
<dbReference type="SMART" id="SM01076">
    <property type="entry name" value="CG-1"/>
    <property type="match status" value="1"/>
</dbReference>
<feature type="compositionally biased region" description="Low complexity" evidence="10">
    <location>
        <begin position="1755"/>
        <end position="1769"/>
    </location>
</feature>
<feature type="compositionally biased region" description="Low complexity" evidence="10">
    <location>
        <begin position="1049"/>
        <end position="1097"/>
    </location>
</feature>
<dbReference type="SUPFAM" id="SSF48403">
    <property type="entry name" value="Ankyrin repeat"/>
    <property type="match status" value="1"/>
</dbReference>
<feature type="compositionally biased region" description="Low complexity" evidence="10">
    <location>
        <begin position="2014"/>
        <end position="2028"/>
    </location>
</feature>
<evidence type="ECO:0000259" key="11">
    <source>
        <dbReference type="PROSITE" id="PS51437"/>
    </source>
</evidence>
<dbReference type="InterPro" id="IPR014756">
    <property type="entry name" value="Ig_E-set"/>
</dbReference>
<feature type="compositionally biased region" description="Low complexity" evidence="10">
    <location>
        <begin position="379"/>
        <end position="392"/>
    </location>
</feature>
<dbReference type="GO" id="GO:0048468">
    <property type="term" value="P:cell development"/>
    <property type="evidence" value="ECO:0007669"/>
    <property type="project" value="UniProtKB-ARBA"/>
</dbReference>
<dbReference type="InterPro" id="IPR000048">
    <property type="entry name" value="IQ_motif_EF-hand-BS"/>
</dbReference>
<dbReference type="InterPro" id="IPR002909">
    <property type="entry name" value="IPT_dom"/>
</dbReference>
<comment type="subunit">
    <text evidence="9">May interact with calmodulin.</text>
</comment>
<evidence type="ECO:0000313" key="12">
    <source>
        <dbReference type="Proteomes" id="UP000515162"/>
    </source>
</evidence>
<feature type="compositionally biased region" description="Low complexity" evidence="10">
    <location>
        <begin position="8"/>
        <end position="22"/>
    </location>
</feature>
<dbReference type="GO" id="GO:0003712">
    <property type="term" value="F:transcription coregulator activity"/>
    <property type="evidence" value="ECO:0007669"/>
    <property type="project" value="TreeGrafter"/>
</dbReference>
<dbReference type="FunFam" id="2.60.40.10:FF:000089">
    <property type="entry name" value="calmodulin-binding transcription activator 2 isoform X1"/>
    <property type="match status" value="1"/>
</dbReference>
<reference evidence="13" key="1">
    <citation type="submission" date="2025-08" db="UniProtKB">
        <authorList>
            <consortium name="RefSeq"/>
        </authorList>
    </citation>
    <scope>IDENTIFICATION</scope>
    <source>
        <strain evidence="13">Mau12</strain>
        <tissue evidence="13">Whole Body</tissue>
    </source>
</reference>
<feature type="region of interest" description="Disordered" evidence="10">
    <location>
        <begin position="1755"/>
        <end position="1789"/>
    </location>
</feature>
<dbReference type="SMART" id="SM00015">
    <property type="entry name" value="IQ"/>
    <property type="match status" value="3"/>
</dbReference>
<evidence type="ECO:0000256" key="4">
    <source>
        <dbReference type="ARBA" id="ARBA00023015"/>
    </source>
</evidence>
<feature type="compositionally biased region" description="Low complexity" evidence="10">
    <location>
        <begin position="355"/>
        <end position="371"/>
    </location>
</feature>
<sequence length="2036" mass="223240">MENVADISTSASSSSTSNSTSTLKLQSQINSKNVLIRSQSSGKLSSNEAKSAKPAASTSTTTTLRAAKLKIGAMQQQKQQHQQQQHQATSGGNIILLRGTRNENGQIIIQNKQDILSLLSEQQQQQQQEKSHSSTAITLNQLPTATTVARKTIVQGSSGAGSSSSNSTISIVANSNNKEASSNTILLQTPINASQLESVLKAQERSKQANATQTKMVERPFMLKHATRSLSSESNCDSKSPFVLQTLKRLEKSQSILVIRNSTASSSATNTSMATSPPNGNSLATSSILSVTRTTKAAKGVAGALHKLKTAAATTVSSGGAASAGATSSTATTILRLGKSATTVAINGASKLEATTSTTTAAPVPATTTTSNKLSNAVTSEQQQQQSTTTQTNVPLGNDGEPIKLPDNLESLPRADSFPSQRHRWNTNEEIAAILISFDKHGEWQSKEVRTRPKSGSLLLYSRKKVRYRRDGYCWKKRKDGKTTREDHMKLKVQGTECIYGCYVHSAILPTFHRRCYWLLQNPDIVLVHYLNVPYPDDNKMAVIAPSITFWGDKKEWTKEELVSQLKPMLSTINSDDDSDSGNDIEISTAETVESIVCQLMEKQRLSRQAALVKQLDCGCGDGGCVDGKTCTHPVMRRSAAMLKSSVQEKRLGEPFNGNTPNVVVASKLYSRWAERPRQHVENHGQFHNVTQQLPQESAIKFQIIPPQQQQQQDGNYQQQQQYRASQMLAARSNLVMQQQQQQQHQQQQQYHQQQQQQQQHQQQQQQQQHLSLQRFVASQGQNSVHLNQQHRLQIANTTITATARDPATASAAASGAAAVASNIMDTELIENQNHMTANKITNSGSSNSSSSNASKQLAAQTNNELNVVNNNDPGNNNFMYNQQQQLNASSNSNNSSQQQQQQQQQHYYKLQQTTATPTSGQPAPLAQVQPHSLGQPPVEAMCMSPEHRSSSQPTPATSSAGSIPSSVSVSISVSTNTSTPAPTSISTPTSGTSSTSSSLQSIIDGNQQQQITTTSTAATCDNLMSANALSEQDSHTVNNQATEAPNRSQLQSQSQSQSLNQNGCATYSASSDNSSQISDESSSFGGNNQNSSNSSSSEEEPQVEALSFFNETLDLSHEDIQRTLIANMPYNTTAAGATAPSTTITTDNTKLELTQQEPEKKPEMRTEPATDVEEDETDDVFANLDAFDMLVEFPELDLDDKQALNNTALEQSSFLGESAPSQPRKVHNICDFSPEWSYTEGGVKVLVAGPWTSSNGGAYTVLFDAQPVPTQLVQEGVLRCYCPAHEAGFVTLQVACGGFLVSNSVMFEYKLSLLADAPFDATSSNDCLYKFTLLNRLSTIDEKLQVKTEHELTTDNTALYLEPNFEEKLVAYCHKLIKHAWSMPSTAASWTVGLRGMTLLHLAAALGYAKLVGAMLNWRSENPHIILETELDALSQDVYGFTPLAWACVRGHVECSLLLYKWNHNALKIKTQAQQTPLDLASMRGHKVLLAQMYRLEKERCRKPQLRGGLANLSMNMGVEAEAEEQHQSFSAFDLELQRKHDGVFLRPVAVHSNQSPPNGSSRYSKRSSIDSGINMDIRSKSGKPLARLHSNFESHDSYALGVDSPLDSLTGTNCLLSPLRKMDFALCEVSTGESSPVHDKDCDDNSTSATDVTIGNDLVLPDAVVGDSDAKVLTLAEHIIAAMPERIKNEADEMMVLGSPLTEPLTSESSALTDSFMDPLLDSLPNTHFDSDFSFDFHDHSYRYHDVSTPCSSLSPASSGPLQSPASYSILGTDPSVSSPSPPPSTKQLTEFLHASSISSYPFEADFSKLTLTDTEQRELYEAAKCIQKAYRSYKGRQKLEEQNKERSAATVIQNYYRRYKQYAYYRQMTNAALVIQHGYRSYRRNKRFKKSGLCLSSSSDHGSVSSNSQCLSSFYDHYKQDQQQLHEMGSQPSTPKETSPSGPLKRTYSQSTQNQAARKIQQFMRQSRIKLQKERAEKEKLVHQRRAEYLQNLQFQGQQEMLVCHENNSISAPSSGNTNASNNNNLHQIQSNQ</sequence>
<evidence type="ECO:0000256" key="5">
    <source>
        <dbReference type="ARBA" id="ARBA00023043"/>
    </source>
</evidence>
<dbReference type="PROSITE" id="PS50096">
    <property type="entry name" value="IQ"/>
    <property type="match status" value="1"/>
</dbReference>
<dbReference type="GeneID" id="117135565"/>
<feature type="region of interest" description="Disordered" evidence="10">
    <location>
        <begin position="888"/>
        <end position="1011"/>
    </location>
</feature>
<feature type="compositionally biased region" description="Low complexity" evidence="10">
    <location>
        <begin position="951"/>
        <end position="1011"/>
    </location>
</feature>
<protein>
    <submittedName>
        <fullName evidence="13">Uncharacterized protein LOC117135565 isoform X1</fullName>
    </submittedName>
</protein>
<keyword evidence="5" id="KW-0040">ANK repeat</keyword>
<dbReference type="GO" id="GO:0048731">
    <property type="term" value="P:system development"/>
    <property type="evidence" value="ECO:0007669"/>
    <property type="project" value="UniProtKB-ARBA"/>
</dbReference>
<dbReference type="PANTHER" id="PTHR23335">
    <property type="entry name" value="CALMODULIN-BINDING TRANSCRIPTION ACTIVATOR CAMTA"/>
    <property type="match status" value="1"/>
</dbReference>
<feature type="region of interest" description="Disordered" evidence="10">
    <location>
        <begin position="1134"/>
        <end position="1176"/>
    </location>
</feature>
<dbReference type="SUPFAM" id="SSF81296">
    <property type="entry name" value="E set domains"/>
    <property type="match status" value="1"/>
</dbReference>
<gene>
    <name evidence="13" type="primary">LOC117135565</name>
</gene>
<keyword evidence="8" id="KW-0539">Nucleus</keyword>
<evidence type="ECO:0000256" key="7">
    <source>
        <dbReference type="ARBA" id="ARBA00023163"/>
    </source>
</evidence>
<evidence type="ECO:0000313" key="13">
    <source>
        <dbReference type="RefSeq" id="XP_033151763.1"/>
    </source>
</evidence>
<dbReference type="Pfam" id="PF03859">
    <property type="entry name" value="CG-1"/>
    <property type="match status" value="1"/>
</dbReference>
<feature type="compositionally biased region" description="Polar residues" evidence="10">
    <location>
        <begin position="911"/>
        <end position="922"/>
    </location>
</feature>
<evidence type="ECO:0000256" key="6">
    <source>
        <dbReference type="ARBA" id="ARBA00023159"/>
    </source>
</evidence>
<comment type="similarity">
    <text evidence="2">Belongs to the CAMTA family.</text>
</comment>
<dbReference type="Gene3D" id="1.20.5.190">
    <property type="match status" value="1"/>
</dbReference>
<dbReference type="SUPFAM" id="SSF52540">
    <property type="entry name" value="P-loop containing nucleoside triphosphate hydrolases"/>
    <property type="match status" value="1"/>
</dbReference>
<keyword evidence="3" id="KW-0677">Repeat</keyword>
<evidence type="ECO:0000256" key="2">
    <source>
        <dbReference type="ARBA" id="ARBA00008267"/>
    </source>
</evidence>
<dbReference type="FunFam" id="1.25.40.20:FF:000015">
    <property type="entry name" value="calmodulin-binding transcription activator 2 isoform X1"/>
    <property type="match status" value="1"/>
</dbReference>
<dbReference type="InterPro" id="IPR036770">
    <property type="entry name" value="Ankyrin_rpt-contain_sf"/>
</dbReference>
<feature type="region of interest" description="Disordered" evidence="10">
    <location>
        <begin position="1551"/>
        <end position="1578"/>
    </location>
</feature>
<name>A0A6P8J8Q8_DROMA</name>
<evidence type="ECO:0000256" key="1">
    <source>
        <dbReference type="ARBA" id="ARBA00004123"/>
    </source>
</evidence>
<dbReference type="InterPro" id="IPR005559">
    <property type="entry name" value="CG-1_dom"/>
</dbReference>
<dbReference type="InterPro" id="IPR013783">
    <property type="entry name" value="Ig-like_fold"/>
</dbReference>
<keyword evidence="12" id="KW-1185">Reference proteome</keyword>
<dbReference type="FunFam" id="1.20.5.190:FF:000019">
    <property type="entry name" value="Calmodulin-binding transcription activator 1"/>
    <property type="match status" value="1"/>
</dbReference>
<dbReference type="RefSeq" id="XP_033151763.1">
    <property type="nucleotide sequence ID" value="XM_033295872.1"/>
</dbReference>
<dbReference type="GO" id="GO:0003690">
    <property type="term" value="F:double-stranded DNA binding"/>
    <property type="evidence" value="ECO:0007669"/>
    <property type="project" value="TreeGrafter"/>
</dbReference>
<dbReference type="PROSITE" id="PS51437">
    <property type="entry name" value="CG_1"/>
    <property type="match status" value="1"/>
</dbReference>
<feature type="region of interest" description="Disordered" evidence="10">
    <location>
        <begin position="1925"/>
        <end position="1962"/>
    </location>
</feature>
<dbReference type="Gene3D" id="2.60.40.10">
    <property type="entry name" value="Immunoglobulins"/>
    <property type="match status" value="1"/>
</dbReference>
<keyword evidence="6" id="KW-0010">Activator</keyword>
<feature type="compositionally biased region" description="Low complexity" evidence="10">
    <location>
        <begin position="1134"/>
        <end position="1149"/>
    </location>
</feature>
<dbReference type="Proteomes" id="UP000515162">
    <property type="component" value="Chromosome 2R"/>
</dbReference>
<feature type="region of interest" description="Disordered" evidence="10">
    <location>
        <begin position="2011"/>
        <end position="2036"/>
    </location>
</feature>
<feature type="compositionally biased region" description="Polar residues" evidence="10">
    <location>
        <begin position="1031"/>
        <end position="1048"/>
    </location>
</feature>
<keyword evidence="4" id="KW-0805">Transcription regulation</keyword>
<feature type="compositionally biased region" description="Polar residues" evidence="10">
    <location>
        <begin position="1925"/>
        <end position="1959"/>
    </location>
</feature>